<dbReference type="EMBL" id="BMIW01000004">
    <property type="protein sequence ID" value="GGF89425.1"/>
    <property type="molecule type" value="Genomic_DNA"/>
</dbReference>
<sequence length="165" mass="18476">MHISIYKRMSLALMGVAPKKCPNSSMHVNWRRQTHSKNANLIDVDRQSFLNKKTDRGECEMSNIGKWENAEPGVTRKIMEPGAALMMMEVHFEAGAEGYEHAHPHEQMSYCLKGRVEFTIDGEKTVIAAGETIVIPSGARHGAKALEPSALLDCFTPVREDLVRR</sequence>
<dbReference type="CDD" id="cd02238">
    <property type="entry name" value="cupin_KdgF"/>
    <property type="match status" value="1"/>
</dbReference>
<evidence type="ECO:0000313" key="2">
    <source>
        <dbReference type="EMBL" id="GGF89425.1"/>
    </source>
</evidence>
<dbReference type="SUPFAM" id="SSF51182">
    <property type="entry name" value="RmlC-like cupins"/>
    <property type="match status" value="1"/>
</dbReference>
<accession>A0ABQ1VQA3</accession>
<organism evidence="2 3">
    <name type="scientific">Paenibacillus aceti</name>
    <dbReference type="NCBI Taxonomy" id="1820010"/>
    <lineage>
        <taxon>Bacteria</taxon>
        <taxon>Bacillati</taxon>
        <taxon>Bacillota</taxon>
        <taxon>Bacilli</taxon>
        <taxon>Bacillales</taxon>
        <taxon>Paenibacillaceae</taxon>
        <taxon>Paenibacillus</taxon>
    </lineage>
</organism>
<reference evidence="3" key="1">
    <citation type="journal article" date="2019" name="Int. J. Syst. Evol. Microbiol.">
        <title>The Global Catalogue of Microorganisms (GCM) 10K type strain sequencing project: providing services to taxonomists for standard genome sequencing and annotation.</title>
        <authorList>
            <consortium name="The Broad Institute Genomics Platform"/>
            <consortium name="The Broad Institute Genome Sequencing Center for Infectious Disease"/>
            <person name="Wu L."/>
            <person name="Ma J."/>
        </authorList>
    </citation>
    <scope>NUCLEOTIDE SEQUENCE [LARGE SCALE GENOMIC DNA]</scope>
    <source>
        <strain evidence="3">CGMCC 1.15420</strain>
    </source>
</reference>
<dbReference type="PANTHER" id="PTHR40112:SF1">
    <property type="entry name" value="H2HPP ISOMERASE"/>
    <property type="match status" value="1"/>
</dbReference>
<dbReference type="PANTHER" id="PTHR40112">
    <property type="entry name" value="H2HPP ISOMERASE"/>
    <property type="match status" value="1"/>
</dbReference>
<evidence type="ECO:0000313" key="3">
    <source>
        <dbReference type="Proteomes" id="UP000608420"/>
    </source>
</evidence>
<proteinExistence type="predicted"/>
<evidence type="ECO:0000259" key="1">
    <source>
        <dbReference type="Pfam" id="PF07883"/>
    </source>
</evidence>
<dbReference type="InterPro" id="IPR011051">
    <property type="entry name" value="RmlC_Cupin_sf"/>
</dbReference>
<keyword evidence="3" id="KW-1185">Reference proteome</keyword>
<comment type="caution">
    <text evidence="2">The sequence shown here is derived from an EMBL/GenBank/DDBJ whole genome shotgun (WGS) entry which is preliminary data.</text>
</comment>
<dbReference type="InterPro" id="IPR014710">
    <property type="entry name" value="RmlC-like_jellyroll"/>
</dbReference>
<dbReference type="Pfam" id="PF07883">
    <property type="entry name" value="Cupin_2"/>
    <property type="match status" value="1"/>
</dbReference>
<protein>
    <recommendedName>
        <fullName evidence="1">Cupin type-2 domain-containing protein</fullName>
    </recommendedName>
</protein>
<feature type="domain" description="Cupin type-2" evidence="1">
    <location>
        <begin position="89"/>
        <end position="147"/>
    </location>
</feature>
<gene>
    <name evidence="2" type="ORF">GCM10010913_08540</name>
</gene>
<dbReference type="Proteomes" id="UP000608420">
    <property type="component" value="Unassembled WGS sequence"/>
</dbReference>
<dbReference type="InterPro" id="IPR013096">
    <property type="entry name" value="Cupin_2"/>
</dbReference>
<dbReference type="InterPro" id="IPR052535">
    <property type="entry name" value="Bacilysin_H2HPP_isomerase"/>
</dbReference>
<dbReference type="Gene3D" id="2.60.120.10">
    <property type="entry name" value="Jelly Rolls"/>
    <property type="match status" value="1"/>
</dbReference>
<name>A0ABQ1VQA3_9BACL</name>